<dbReference type="PANTHER" id="PTHR42742:SF3">
    <property type="entry name" value="FRUCTOKINASE"/>
    <property type="match status" value="1"/>
</dbReference>
<name>A0A9D2DEZ2_9BACT</name>
<feature type="binding site" evidence="3">
    <location>
        <position position="124"/>
    </location>
    <ligand>
        <name>Zn(2+)</name>
        <dbReference type="ChEBI" id="CHEBI:29105"/>
    </ligand>
</feature>
<dbReference type="InterPro" id="IPR051804">
    <property type="entry name" value="Carb_Metab_Reg_Kinase/Isom"/>
</dbReference>
<protein>
    <submittedName>
        <fullName evidence="6">Class I mannose-6-phosphate isomerase</fullName>
    </submittedName>
</protein>
<evidence type="ECO:0000256" key="3">
    <source>
        <dbReference type="PIRSR" id="PIRSR036894-1"/>
    </source>
</evidence>
<keyword evidence="2 3" id="KW-0862">Zinc</keyword>
<sequence>MLYPLKFKPILKTAIWGGHRLPAAGKKVPRRLAASADRISESWEISGVRGNLSVAANGFLKSNNLEELTEVYMGDLVGDKIYERYGLEFPVLVKFIDARERLSLQVHPDDELAARHHGCRGKAEMWYVVDCEPDAAVYIGFNRPVSREEYLRAVADGTLTSLLGRYRVRKGDIYYVPAGTIHTIGPGILIAEIQETSDVSYRISDWDRVDADGCPRALHTEEAAEAISFGHTDEHLYMVPAQPNAPREALSTPFFTTNLIRVQGTMQRDYGELDCFVIYVCTEGSVTVRTEGGEERIGALETLLLPAELDEARLTGDGTLLEIYIK</sequence>
<evidence type="ECO:0000256" key="1">
    <source>
        <dbReference type="ARBA" id="ARBA00022723"/>
    </source>
</evidence>
<proteinExistence type="predicted"/>
<reference evidence="6" key="1">
    <citation type="journal article" date="2021" name="PeerJ">
        <title>Extensive microbial diversity within the chicken gut microbiome revealed by metagenomics and culture.</title>
        <authorList>
            <person name="Gilroy R."/>
            <person name="Ravi A."/>
            <person name="Getino M."/>
            <person name="Pursley I."/>
            <person name="Horton D.L."/>
            <person name="Alikhan N.F."/>
            <person name="Baker D."/>
            <person name="Gharbi K."/>
            <person name="Hall N."/>
            <person name="Watson M."/>
            <person name="Adriaenssens E.M."/>
            <person name="Foster-Nyarko E."/>
            <person name="Jarju S."/>
            <person name="Secka A."/>
            <person name="Antonio M."/>
            <person name="Oren A."/>
            <person name="Chaudhuri R.R."/>
            <person name="La Ragione R."/>
            <person name="Hildebrand F."/>
            <person name="Pallen M.J."/>
        </authorList>
    </citation>
    <scope>NUCLEOTIDE SEQUENCE</scope>
    <source>
        <strain evidence="6">ChiHjej11B10-19426</strain>
    </source>
</reference>
<evidence type="ECO:0000313" key="7">
    <source>
        <dbReference type="Proteomes" id="UP000824014"/>
    </source>
</evidence>
<dbReference type="PANTHER" id="PTHR42742">
    <property type="entry name" value="TRANSCRIPTIONAL REPRESSOR MPRA"/>
    <property type="match status" value="1"/>
</dbReference>
<gene>
    <name evidence="6" type="ORF">H9816_07845</name>
</gene>
<dbReference type="AlphaFoldDB" id="A0A9D2DEZ2"/>
<dbReference type="Pfam" id="PF20511">
    <property type="entry name" value="PMI_typeI_cat"/>
    <property type="match status" value="1"/>
</dbReference>
<comment type="caution">
    <text evidence="6">The sequence shown here is derived from an EMBL/GenBank/DDBJ whole genome shotgun (WGS) entry which is preliminary data.</text>
</comment>
<evidence type="ECO:0000256" key="4">
    <source>
        <dbReference type="PIRSR" id="PIRSR036894-2"/>
    </source>
</evidence>
<feature type="binding site" evidence="3">
    <location>
        <position position="182"/>
    </location>
    <ligand>
        <name>Zn(2+)</name>
        <dbReference type="ChEBI" id="CHEBI:29105"/>
    </ligand>
</feature>
<dbReference type="InterPro" id="IPR046457">
    <property type="entry name" value="PMI_typeI_cat"/>
</dbReference>
<feature type="active site" evidence="4">
    <location>
        <position position="202"/>
    </location>
</feature>
<reference evidence="6" key="2">
    <citation type="submission" date="2021-04" db="EMBL/GenBank/DDBJ databases">
        <authorList>
            <person name="Gilroy R."/>
        </authorList>
    </citation>
    <scope>NUCLEOTIDE SEQUENCE</scope>
    <source>
        <strain evidence="6">ChiHjej11B10-19426</strain>
    </source>
</reference>
<dbReference type="SUPFAM" id="SSF51182">
    <property type="entry name" value="RmlC-like cupins"/>
    <property type="match status" value="1"/>
</dbReference>
<dbReference type="CDD" id="cd07010">
    <property type="entry name" value="cupin_PMI_type_I_N_bac"/>
    <property type="match status" value="1"/>
</dbReference>
<comment type="cofactor">
    <cofactor evidence="3">
        <name>Zn(2+)</name>
        <dbReference type="ChEBI" id="CHEBI:29105"/>
    </cofactor>
    <text evidence="3">Binds 1 zinc ion per subunit.</text>
</comment>
<evidence type="ECO:0000313" key="6">
    <source>
        <dbReference type="EMBL" id="HIZ15802.1"/>
    </source>
</evidence>
<dbReference type="InterPro" id="IPR014628">
    <property type="entry name" value="Man6P_isomerase_Firm_short"/>
</dbReference>
<keyword evidence="1 3" id="KW-0479">Metal-binding</keyword>
<feature type="domain" description="Phosphomannose isomerase type I catalytic" evidence="5">
    <location>
        <begin position="6"/>
        <end position="118"/>
    </location>
</feature>
<feature type="binding site" evidence="3">
    <location>
        <position position="107"/>
    </location>
    <ligand>
        <name>Zn(2+)</name>
        <dbReference type="ChEBI" id="CHEBI:29105"/>
    </ligand>
</feature>
<accession>A0A9D2DEZ2</accession>
<organism evidence="6 7">
    <name type="scientific">Candidatus Tidjanibacter faecipullorum</name>
    <dbReference type="NCBI Taxonomy" id="2838766"/>
    <lineage>
        <taxon>Bacteria</taxon>
        <taxon>Pseudomonadati</taxon>
        <taxon>Bacteroidota</taxon>
        <taxon>Bacteroidia</taxon>
        <taxon>Bacteroidales</taxon>
        <taxon>Rikenellaceae</taxon>
        <taxon>Tidjanibacter</taxon>
    </lineage>
</organism>
<evidence type="ECO:0000259" key="5">
    <source>
        <dbReference type="Pfam" id="PF20511"/>
    </source>
</evidence>
<dbReference type="GO" id="GO:0004476">
    <property type="term" value="F:mannose-6-phosphate isomerase activity"/>
    <property type="evidence" value="ECO:0007669"/>
    <property type="project" value="InterPro"/>
</dbReference>
<evidence type="ECO:0000256" key="2">
    <source>
        <dbReference type="ARBA" id="ARBA00022833"/>
    </source>
</evidence>
<keyword evidence="6" id="KW-0413">Isomerase</keyword>
<dbReference type="EMBL" id="DXCC01000030">
    <property type="protein sequence ID" value="HIZ15802.1"/>
    <property type="molecule type" value="Genomic_DNA"/>
</dbReference>
<dbReference type="GO" id="GO:0005975">
    <property type="term" value="P:carbohydrate metabolic process"/>
    <property type="evidence" value="ECO:0007669"/>
    <property type="project" value="InterPro"/>
</dbReference>
<dbReference type="GO" id="GO:0008270">
    <property type="term" value="F:zinc ion binding"/>
    <property type="evidence" value="ECO:0007669"/>
    <property type="project" value="InterPro"/>
</dbReference>
<dbReference type="Gene3D" id="2.60.120.10">
    <property type="entry name" value="Jelly Rolls"/>
    <property type="match status" value="2"/>
</dbReference>
<dbReference type="InterPro" id="IPR011051">
    <property type="entry name" value="RmlC_Cupin_sf"/>
</dbReference>
<dbReference type="Proteomes" id="UP000824014">
    <property type="component" value="Unassembled WGS sequence"/>
</dbReference>
<dbReference type="InterPro" id="IPR014710">
    <property type="entry name" value="RmlC-like_jellyroll"/>
</dbReference>
<dbReference type="PIRSF" id="PIRSF036894">
    <property type="entry name" value="PMI_Firm_short"/>
    <property type="match status" value="1"/>
</dbReference>